<dbReference type="AlphaFoldDB" id="A0A2X2JUU9"/>
<reference evidence="1 2" key="1">
    <citation type="submission" date="2018-06" db="EMBL/GenBank/DDBJ databases">
        <authorList>
            <consortium name="Pathogen Informatics"/>
            <person name="Doyle S."/>
        </authorList>
    </citation>
    <scope>NUCLEOTIDE SEQUENCE [LARGE SCALE GENOMIC DNA]</scope>
    <source>
        <strain evidence="1 2">NCTC7878</strain>
    </source>
</reference>
<protein>
    <submittedName>
        <fullName evidence="1">UDP-N-acetylglucosamine pyrophosphorylase</fullName>
        <ecNumber evidence="1">2.7.7.-</ecNumber>
        <ecNumber evidence="1">2.7.7.23</ecNumber>
    </submittedName>
</protein>
<dbReference type="Proteomes" id="UP000249913">
    <property type="component" value="Unassembled WGS sequence"/>
</dbReference>
<proteinExistence type="predicted"/>
<dbReference type="GO" id="GO:0003977">
    <property type="term" value="F:UDP-N-acetylglucosamine diphosphorylase activity"/>
    <property type="evidence" value="ECO:0007669"/>
    <property type="project" value="UniProtKB-EC"/>
</dbReference>
<dbReference type="InterPro" id="IPR029044">
    <property type="entry name" value="Nucleotide-diphossugar_trans"/>
</dbReference>
<name>A0A2X2JUU9_STAAU</name>
<organism evidence="1 2">
    <name type="scientific">Staphylococcus aureus</name>
    <dbReference type="NCBI Taxonomy" id="1280"/>
    <lineage>
        <taxon>Bacteria</taxon>
        <taxon>Bacillati</taxon>
        <taxon>Bacillota</taxon>
        <taxon>Bacilli</taxon>
        <taxon>Bacillales</taxon>
        <taxon>Staphylococcaceae</taxon>
        <taxon>Staphylococcus</taxon>
    </lineage>
</organism>
<dbReference type="EC" id="2.7.7.-" evidence="1"/>
<dbReference type="EC" id="2.7.7.23" evidence="1"/>
<dbReference type="EMBL" id="UAUX01000006">
    <property type="protein sequence ID" value="SPZ97724.1"/>
    <property type="molecule type" value="Genomic_DNA"/>
</dbReference>
<gene>
    <name evidence="1" type="ORF">NCTC7878_01109</name>
</gene>
<keyword evidence="1" id="KW-0548">Nucleotidyltransferase</keyword>
<keyword evidence="1" id="KW-0808">Transferase</keyword>
<evidence type="ECO:0000313" key="2">
    <source>
        <dbReference type="Proteomes" id="UP000249913"/>
    </source>
</evidence>
<dbReference type="Gene3D" id="3.90.550.10">
    <property type="entry name" value="Spore Coat Polysaccharide Biosynthesis Protein SpsA, Chain A"/>
    <property type="match status" value="1"/>
</dbReference>
<dbReference type="SUPFAM" id="SSF53448">
    <property type="entry name" value="Nucleotide-diphospho-sugar transferases"/>
    <property type="match status" value="1"/>
</dbReference>
<evidence type="ECO:0000313" key="1">
    <source>
        <dbReference type="EMBL" id="SPZ97724.1"/>
    </source>
</evidence>
<sequence length="42" mass="4533">MAGGQGTRLGYKGPKGSFEIEGVSLFELQAKQLKETTSTNWS</sequence>
<accession>A0A2X2JUU9</accession>